<evidence type="ECO:0000313" key="5">
    <source>
        <dbReference type="EMBL" id="SHI85498.1"/>
    </source>
</evidence>
<feature type="domain" description="4Fe-4S ferredoxin-type" evidence="4">
    <location>
        <begin position="38"/>
        <end position="67"/>
    </location>
</feature>
<dbReference type="InterPro" id="IPR017896">
    <property type="entry name" value="4Fe4S_Fe-S-bd"/>
</dbReference>
<gene>
    <name evidence="5" type="ORF">SAMN02745751_01213</name>
</gene>
<dbReference type="Pfam" id="PF12838">
    <property type="entry name" value="Fer4_7"/>
    <property type="match status" value="1"/>
</dbReference>
<dbReference type="GO" id="GO:0046872">
    <property type="term" value="F:metal ion binding"/>
    <property type="evidence" value="ECO:0007669"/>
    <property type="project" value="UniProtKB-KW"/>
</dbReference>
<keyword evidence="3" id="KW-0411">Iron-sulfur</keyword>
<accession>A0A1M6EJP1</accession>
<dbReference type="OrthoDB" id="9813995at2"/>
<evidence type="ECO:0000256" key="1">
    <source>
        <dbReference type="ARBA" id="ARBA00022723"/>
    </source>
</evidence>
<dbReference type="RefSeq" id="WP_073048611.1">
    <property type="nucleotide sequence ID" value="NZ_FQZL01000007.1"/>
</dbReference>
<keyword evidence="2" id="KW-0408">Iron</keyword>
<sequence>MAKVDINSNYCKACKLCVIACPKDVLRIGSKSNSMGYQYIEVDESKQCIGCKMCAVTCPEAAIEVFK</sequence>
<name>A0A1M6EJP1_9FIRM</name>
<keyword evidence="6" id="KW-1185">Reference proteome</keyword>
<dbReference type="AlphaFoldDB" id="A0A1M6EJP1"/>
<keyword evidence="1" id="KW-0479">Metal-binding</keyword>
<protein>
    <submittedName>
        <fullName evidence="5">2-oxoglutarate ferredoxin oxidoreductase, delta subunit</fullName>
    </submittedName>
</protein>
<dbReference type="Gene3D" id="3.30.70.20">
    <property type="match status" value="1"/>
</dbReference>
<dbReference type="EMBL" id="FQZL01000007">
    <property type="protein sequence ID" value="SHI85498.1"/>
    <property type="molecule type" value="Genomic_DNA"/>
</dbReference>
<evidence type="ECO:0000313" key="6">
    <source>
        <dbReference type="Proteomes" id="UP000184052"/>
    </source>
</evidence>
<evidence type="ECO:0000256" key="3">
    <source>
        <dbReference type="ARBA" id="ARBA00023014"/>
    </source>
</evidence>
<dbReference type="PROSITE" id="PS00198">
    <property type="entry name" value="4FE4S_FER_1"/>
    <property type="match status" value="1"/>
</dbReference>
<dbReference type="PANTHER" id="PTHR43122">
    <property type="entry name" value="FERREDOXIN SUBUNIT OF PYRUVATE:FLAVODOXIN OXIDOREDUCTASE-RELATED"/>
    <property type="match status" value="1"/>
</dbReference>
<dbReference type="InterPro" id="IPR017900">
    <property type="entry name" value="4Fe4S_Fe_S_CS"/>
</dbReference>
<evidence type="ECO:0000259" key="4">
    <source>
        <dbReference type="PROSITE" id="PS51379"/>
    </source>
</evidence>
<dbReference type="PROSITE" id="PS51379">
    <property type="entry name" value="4FE4S_FER_2"/>
    <property type="match status" value="2"/>
</dbReference>
<organism evidence="5 6">
    <name type="scientific">Dethiosulfatibacter aminovorans DSM 17477</name>
    <dbReference type="NCBI Taxonomy" id="1121476"/>
    <lineage>
        <taxon>Bacteria</taxon>
        <taxon>Bacillati</taxon>
        <taxon>Bacillota</taxon>
        <taxon>Tissierellia</taxon>
        <taxon>Dethiosulfatibacter</taxon>
    </lineage>
</organism>
<dbReference type="Proteomes" id="UP000184052">
    <property type="component" value="Unassembled WGS sequence"/>
</dbReference>
<evidence type="ECO:0000256" key="2">
    <source>
        <dbReference type="ARBA" id="ARBA00023004"/>
    </source>
</evidence>
<dbReference type="GO" id="GO:0051536">
    <property type="term" value="F:iron-sulfur cluster binding"/>
    <property type="evidence" value="ECO:0007669"/>
    <property type="project" value="UniProtKB-KW"/>
</dbReference>
<reference evidence="5 6" key="1">
    <citation type="submission" date="2016-11" db="EMBL/GenBank/DDBJ databases">
        <authorList>
            <person name="Jaros S."/>
            <person name="Januszkiewicz K."/>
            <person name="Wedrychowicz H."/>
        </authorList>
    </citation>
    <scope>NUCLEOTIDE SEQUENCE [LARGE SCALE GENOMIC DNA]</scope>
    <source>
        <strain evidence="5 6">DSM 17477</strain>
    </source>
</reference>
<dbReference type="SUPFAM" id="SSF54862">
    <property type="entry name" value="4Fe-4S ferredoxins"/>
    <property type="match status" value="1"/>
</dbReference>
<dbReference type="PANTHER" id="PTHR43122:SF1">
    <property type="entry name" value="IRON-SULFUR-BINDING PROTEIN"/>
    <property type="match status" value="1"/>
</dbReference>
<feature type="domain" description="4Fe-4S ferredoxin-type" evidence="4">
    <location>
        <begin position="2"/>
        <end position="31"/>
    </location>
</feature>
<proteinExistence type="predicted"/>
<dbReference type="STRING" id="1121476.SAMN02745751_01213"/>